<proteinExistence type="predicted"/>
<dbReference type="GO" id="GO:0016746">
    <property type="term" value="F:acyltransferase activity"/>
    <property type="evidence" value="ECO:0007669"/>
    <property type="project" value="UniProtKB-KW"/>
</dbReference>
<dbReference type="RefSeq" id="WP_269604525.1">
    <property type="nucleotide sequence ID" value="NZ_JAPWIJ010000004.1"/>
</dbReference>
<feature type="transmembrane region" description="Helical" evidence="2">
    <location>
        <begin position="404"/>
        <end position="426"/>
    </location>
</feature>
<organism evidence="5 6">
    <name type="scientific">Rhodococcus ruber</name>
    <dbReference type="NCBI Taxonomy" id="1830"/>
    <lineage>
        <taxon>Bacteria</taxon>
        <taxon>Bacillati</taxon>
        <taxon>Actinomycetota</taxon>
        <taxon>Actinomycetes</taxon>
        <taxon>Mycobacteriales</taxon>
        <taxon>Nocardiaceae</taxon>
        <taxon>Rhodococcus</taxon>
    </lineage>
</organism>
<dbReference type="InterPro" id="IPR002656">
    <property type="entry name" value="Acyl_transf_3_dom"/>
</dbReference>
<evidence type="ECO:0000313" key="6">
    <source>
        <dbReference type="Proteomes" id="UP001081071"/>
    </source>
</evidence>
<evidence type="ECO:0000259" key="4">
    <source>
        <dbReference type="Pfam" id="PF19040"/>
    </source>
</evidence>
<sequence>MHVHPTDSDSATDFTTPVQGASAPVPGPQGRPPQRRDLNGLRGVAIALVVVFHIWMGRVSGGVDVFLTLSGFFFTASLLRSAEAGASLNPITRITRVLRRLGPPLLITLLAVAVASVFLLPRTRWADLGDQLVSGVFYYVNWQLATTANDYLAADPSVSPVQHLWSVAVQFQFYLLAIAVVFGLAWLRRIARPEGPRSLRPRTFAVIFAMVAVVSFVYAADGVRRHQAWNYYDTGARLWEIMLGAALAALIAARTDSSAAARTDSSVAAASARHSRLSSTARGVLAVVGMAVIVACGFVVDGVTAFPGPLALIPVLATLALIVAGSETAVAATLSNRFFAWVGSIAFPLYLWHWPLLIFYLSATDRSHADVLGGLCIVGASVALAWLTVRLVERPTQSSTFTPGRIAATACAGVAALVVTAGSIGWNVYIDRSVTAVQADESVDELTHPGALELTDGIRAESAAIRPPLYSAPEDLPVTTLEGCIADFETRDAVSCSYGDLDANRTIVLAGSSHAEHWVTALDALGLRHGFKVVTFLKMGCPLSTDTMPMLGLNEYPDCLDWTQTVLADVAAMKPAYVFTTTTRPREDFPGDYTPTWYAAVWRELAAEGVGILGVRDTPWLAYRAIDCLADGGNATSCGIPRDEALDPVNPALAASFQFPGFSSLDLSDAVCDDSVCRVEQGNVLIYRDEHHLTATYVRTLTTELGRQIGTATGWWDGP</sequence>
<feature type="transmembrane region" description="Helical" evidence="2">
    <location>
        <begin position="372"/>
        <end position="392"/>
    </location>
</feature>
<accession>A0ABT4ME91</accession>
<keyword evidence="5" id="KW-0808">Transferase</keyword>
<dbReference type="PANTHER" id="PTHR23028:SF53">
    <property type="entry name" value="ACYL_TRANSF_3 DOMAIN-CONTAINING PROTEIN"/>
    <property type="match status" value="1"/>
</dbReference>
<name>A0ABT4ME91_9NOCA</name>
<feature type="transmembrane region" description="Helical" evidence="2">
    <location>
        <begin position="283"/>
        <end position="300"/>
    </location>
</feature>
<feature type="region of interest" description="Disordered" evidence="1">
    <location>
        <begin position="1"/>
        <end position="36"/>
    </location>
</feature>
<feature type="transmembrane region" description="Helical" evidence="2">
    <location>
        <begin position="338"/>
        <end position="360"/>
    </location>
</feature>
<evidence type="ECO:0000313" key="5">
    <source>
        <dbReference type="EMBL" id="MCZ4519300.1"/>
    </source>
</evidence>
<feature type="transmembrane region" description="Helical" evidence="2">
    <location>
        <begin position="199"/>
        <end position="220"/>
    </location>
</feature>
<feature type="domain" description="Acyltransferase 3" evidence="3">
    <location>
        <begin position="37"/>
        <end position="389"/>
    </location>
</feature>
<feature type="transmembrane region" description="Helical" evidence="2">
    <location>
        <begin position="164"/>
        <end position="187"/>
    </location>
</feature>
<dbReference type="Proteomes" id="UP001081071">
    <property type="component" value="Unassembled WGS sequence"/>
</dbReference>
<keyword evidence="5" id="KW-0012">Acyltransferase</keyword>
<feature type="domain" description="SGNH" evidence="4">
    <location>
        <begin position="493"/>
        <end position="703"/>
    </location>
</feature>
<feature type="compositionally biased region" description="Polar residues" evidence="1">
    <location>
        <begin position="8"/>
        <end position="19"/>
    </location>
</feature>
<keyword evidence="6" id="KW-1185">Reference proteome</keyword>
<dbReference type="Pfam" id="PF19040">
    <property type="entry name" value="SGNH"/>
    <property type="match status" value="1"/>
</dbReference>
<evidence type="ECO:0000256" key="2">
    <source>
        <dbReference type="SAM" id="Phobius"/>
    </source>
</evidence>
<dbReference type="PANTHER" id="PTHR23028">
    <property type="entry name" value="ACETYLTRANSFERASE"/>
    <property type="match status" value="1"/>
</dbReference>
<evidence type="ECO:0000256" key="1">
    <source>
        <dbReference type="SAM" id="MobiDB-lite"/>
    </source>
</evidence>
<keyword evidence="2" id="KW-0472">Membrane</keyword>
<feature type="transmembrane region" description="Helical" evidence="2">
    <location>
        <begin position="306"/>
        <end position="326"/>
    </location>
</feature>
<comment type="caution">
    <text evidence="5">The sequence shown here is derived from an EMBL/GenBank/DDBJ whole genome shotgun (WGS) entry which is preliminary data.</text>
</comment>
<feature type="transmembrane region" description="Helical" evidence="2">
    <location>
        <begin position="101"/>
        <end position="120"/>
    </location>
</feature>
<keyword evidence="2" id="KW-1133">Transmembrane helix</keyword>
<dbReference type="EMBL" id="JAPWIJ010000004">
    <property type="protein sequence ID" value="MCZ4519300.1"/>
    <property type="molecule type" value="Genomic_DNA"/>
</dbReference>
<evidence type="ECO:0000259" key="3">
    <source>
        <dbReference type="Pfam" id="PF01757"/>
    </source>
</evidence>
<feature type="transmembrane region" description="Helical" evidence="2">
    <location>
        <begin position="39"/>
        <end position="56"/>
    </location>
</feature>
<dbReference type="Pfam" id="PF01757">
    <property type="entry name" value="Acyl_transf_3"/>
    <property type="match status" value="1"/>
</dbReference>
<feature type="transmembrane region" description="Helical" evidence="2">
    <location>
        <begin position="236"/>
        <end position="253"/>
    </location>
</feature>
<dbReference type="InterPro" id="IPR043968">
    <property type="entry name" value="SGNH"/>
</dbReference>
<feature type="transmembrane region" description="Helical" evidence="2">
    <location>
        <begin position="62"/>
        <end position="80"/>
    </location>
</feature>
<gene>
    <name evidence="5" type="ORF">O4220_12310</name>
</gene>
<keyword evidence="2" id="KW-0812">Transmembrane</keyword>
<protein>
    <submittedName>
        <fullName evidence="5">Acyltransferase family protein</fullName>
    </submittedName>
</protein>
<reference evidence="5" key="1">
    <citation type="submission" date="2022-12" db="EMBL/GenBank/DDBJ databases">
        <authorList>
            <person name="Krivoruchko A.V."/>
            <person name="Elkin A."/>
        </authorList>
    </citation>
    <scope>NUCLEOTIDE SEQUENCE</scope>
    <source>
        <strain evidence="5">IEGM 1391</strain>
    </source>
</reference>
<dbReference type="InterPro" id="IPR050879">
    <property type="entry name" value="Acyltransferase_3"/>
</dbReference>